<dbReference type="InterPro" id="IPR006016">
    <property type="entry name" value="UspA"/>
</dbReference>
<dbReference type="CDD" id="cd00293">
    <property type="entry name" value="USP-like"/>
    <property type="match status" value="2"/>
</dbReference>
<organism evidence="4">
    <name type="scientific">bioreactor metagenome</name>
    <dbReference type="NCBI Taxonomy" id="1076179"/>
    <lineage>
        <taxon>unclassified sequences</taxon>
        <taxon>metagenomes</taxon>
        <taxon>ecological metagenomes</taxon>
    </lineage>
</organism>
<dbReference type="PRINTS" id="PR01438">
    <property type="entry name" value="UNVRSLSTRESS"/>
</dbReference>
<feature type="domain" description="UspA" evidence="3">
    <location>
        <begin position="7"/>
        <end position="110"/>
    </location>
</feature>
<keyword evidence="2" id="KW-0175">Coiled coil</keyword>
<dbReference type="PANTHER" id="PTHR46268">
    <property type="entry name" value="STRESS RESPONSE PROTEIN NHAX"/>
    <property type="match status" value="1"/>
</dbReference>
<protein>
    <recommendedName>
        <fullName evidence="3">UspA domain-containing protein</fullName>
    </recommendedName>
</protein>
<dbReference type="PANTHER" id="PTHR46268:SF26">
    <property type="entry name" value="UNIVERSAL STRESS PROTEIN MJ0577"/>
    <property type="match status" value="1"/>
</dbReference>
<dbReference type="InterPro" id="IPR014729">
    <property type="entry name" value="Rossmann-like_a/b/a_fold"/>
</dbReference>
<comment type="caution">
    <text evidence="4">The sequence shown here is derived from an EMBL/GenBank/DDBJ whole genome shotgun (WGS) entry which is preliminary data.</text>
</comment>
<feature type="domain" description="UspA" evidence="3">
    <location>
        <begin position="125"/>
        <end position="252"/>
    </location>
</feature>
<evidence type="ECO:0000256" key="1">
    <source>
        <dbReference type="ARBA" id="ARBA00008791"/>
    </source>
</evidence>
<proteinExistence type="inferred from homology"/>
<evidence type="ECO:0000259" key="3">
    <source>
        <dbReference type="Pfam" id="PF00582"/>
    </source>
</evidence>
<dbReference type="AlphaFoldDB" id="A0A645EZI2"/>
<reference evidence="4" key="1">
    <citation type="submission" date="2019-08" db="EMBL/GenBank/DDBJ databases">
        <authorList>
            <person name="Kucharzyk K."/>
            <person name="Murdoch R.W."/>
            <person name="Higgins S."/>
            <person name="Loffler F."/>
        </authorList>
    </citation>
    <scope>NUCLEOTIDE SEQUENCE</scope>
</reference>
<dbReference type="SUPFAM" id="SSF52402">
    <property type="entry name" value="Adenine nucleotide alpha hydrolases-like"/>
    <property type="match status" value="2"/>
</dbReference>
<evidence type="ECO:0000256" key="2">
    <source>
        <dbReference type="SAM" id="Coils"/>
    </source>
</evidence>
<dbReference type="InterPro" id="IPR006015">
    <property type="entry name" value="Universal_stress_UspA"/>
</dbReference>
<comment type="similarity">
    <text evidence="1">Belongs to the universal stress protein A family.</text>
</comment>
<evidence type="ECO:0000313" key="4">
    <source>
        <dbReference type="EMBL" id="MPN06662.1"/>
    </source>
</evidence>
<sequence>MFDLCPDTGTEIVLVHVLDDDEDADPHSSSYKQSQAKLKRCEEDLRRAGYEHVDVLLPVGEAIEQINNLAEELNVDLTLLASHGKGFIRSTLLGSTTFDLARMAKYPLFIDKIYNEKNEHKPLLKNILVPTDFSKESLVALNVIRNLREHIEEVVFVHVIEKSRNADDLKEQMQKAEMKLNELADEVKIFGVRGTARVAKGTPSKQLQRIAVEIDASMIVIAKTGAGLVKGLPLGSTAQNLALNTNRPLLMLPDIDDI</sequence>
<dbReference type="EMBL" id="VSSQ01052591">
    <property type="protein sequence ID" value="MPN06662.1"/>
    <property type="molecule type" value="Genomic_DNA"/>
</dbReference>
<feature type="coiled-coil region" evidence="2">
    <location>
        <begin position="159"/>
        <end position="186"/>
    </location>
</feature>
<accession>A0A645EZI2</accession>
<dbReference type="Pfam" id="PF00582">
    <property type="entry name" value="Usp"/>
    <property type="match status" value="2"/>
</dbReference>
<name>A0A645EZI2_9ZZZZ</name>
<dbReference type="Gene3D" id="3.40.50.620">
    <property type="entry name" value="HUPs"/>
    <property type="match status" value="2"/>
</dbReference>
<gene>
    <name evidence="4" type="ORF">SDC9_153918</name>
</gene>